<evidence type="ECO:0000256" key="7">
    <source>
        <dbReference type="RuleBase" id="RU363032"/>
    </source>
</evidence>
<keyword evidence="2 7" id="KW-0813">Transport</keyword>
<keyword evidence="6 7" id="KW-0472">Membrane</keyword>
<sequence length="344" mass="37794">MSDNRASSSLCRPGAGVPHITDHSERQSHSDSLRRPGAAMTTLGKPRCSALRRRKAAAGRMFIAPNLIAVAVFMAFPLVFTLYLSLHRWDLFSSPTFVGFDNFRRLFAHDPLFWVALRNTVIFTAGTLIPTIVIGLVVAAALNRKLKGIGIFRSIMFMPLVASTVAMAVVWRLTFSTDYGVLNTALGWIGIGPVPWLTDPRWSMFSLCLVSVWKSVPFATIVLLAAMQGIPTDVYEAARIDGAGAVRRFRSITVPLIRPALVFSFVITFINSFQVFDQAYVLTGGKGGPETGTYVLGIMLYQNAFSFDDIGYACALAWVIFAILLVLTLLQLRITRGNAYESEA</sequence>
<dbReference type="Proteomes" id="UP000215506">
    <property type="component" value="Unassembled WGS sequence"/>
</dbReference>
<evidence type="ECO:0000313" key="11">
    <source>
        <dbReference type="Proteomes" id="UP000215506"/>
    </source>
</evidence>
<dbReference type="CDD" id="cd06261">
    <property type="entry name" value="TM_PBP2"/>
    <property type="match status" value="1"/>
</dbReference>
<feature type="domain" description="ABC transmembrane type-1" evidence="9">
    <location>
        <begin position="117"/>
        <end position="331"/>
    </location>
</feature>
<comment type="similarity">
    <text evidence="7">Belongs to the binding-protein-dependent transport system permease family.</text>
</comment>
<dbReference type="Pfam" id="PF00528">
    <property type="entry name" value="BPD_transp_1"/>
    <property type="match status" value="1"/>
</dbReference>
<evidence type="ECO:0000259" key="9">
    <source>
        <dbReference type="PROSITE" id="PS50928"/>
    </source>
</evidence>
<evidence type="ECO:0000256" key="1">
    <source>
        <dbReference type="ARBA" id="ARBA00004651"/>
    </source>
</evidence>
<dbReference type="PANTHER" id="PTHR30193">
    <property type="entry name" value="ABC TRANSPORTER PERMEASE PROTEIN"/>
    <property type="match status" value="1"/>
</dbReference>
<evidence type="ECO:0000256" key="4">
    <source>
        <dbReference type="ARBA" id="ARBA00022692"/>
    </source>
</evidence>
<evidence type="ECO:0000256" key="3">
    <source>
        <dbReference type="ARBA" id="ARBA00022475"/>
    </source>
</evidence>
<name>A0A231HA27_9NOCA</name>
<dbReference type="SUPFAM" id="SSF161098">
    <property type="entry name" value="MetI-like"/>
    <property type="match status" value="1"/>
</dbReference>
<organism evidence="10 11">
    <name type="scientific">Nocardia cerradoensis</name>
    <dbReference type="NCBI Taxonomy" id="85688"/>
    <lineage>
        <taxon>Bacteria</taxon>
        <taxon>Bacillati</taxon>
        <taxon>Actinomycetota</taxon>
        <taxon>Actinomycetes</taxon>
        <taxon>Mycobacteriales</taxon>
        <taxon>Nocardiaceae</taxon>
        <taxon>Nocardia</taxon>
    </lineage>
</organism>
<evidence type="ECO:0000256" key="6">
    <source>
        <dbReference type="ARBA" id="ARBA00023136"/>
    </source>
</evidence>
<evidence type="ECO:0000256" key="2">
    <source>
        <dbReference type="ARBA" id="ARBA00022448"/>
    </source>
</evidence>
<dbReference type="GO" id="GO:0005886">
    <property type="term" value="C:plasma membrane"/>
    <property type="evidence" value="ECO:0007669"/>
    <property type="project" value="UniProtKB-SubCell"/>
</dbReference>
<feature type="compositionally biased region" description="Basic and acidic residues" evidence="8">
    <location>
        <begin position="20"/>
        <end position="34"/>
    </location>
</feature>
<keyword evidence="11" id="KW-1185">Reference proteome</keyword>
<proteinExistence type="inferred from homology"/>
<keyword evidence="5 7" id="KW-1133">Transmembrane helix</keyword>
<dbReference type="InterPro" id="IPR035906">
    <property type="entry name" value="MetI-like_sf"/>
</dbReference>
<dbReference type="PANTHER" id="PTHR30193:SF41">
    <property type="entry name" value="DIACETYLCHITOBIOSE UPTAKE SYSTEM PERMEASE PROTEIN NGCF"/>
    <property type="match status" value="1"/>
</dbReference>
<comment type="subcellular location">
    <subcellularLocation>
        <location evidence="1 7">Cell membrane</location>
        <topology evidence="1 7">Multi-pass membrane protein</topology>
    </subcellularLocation>
</comment>
<feature type="transmembrane region" description="Helical" evidence="7">
    <location>
        <begin position="121"/>
        <end position="142"/>
    </location>
</feature>
<dbReference type="AlphaFoldDB" id="A0A231HA27"/>
<accession>A0A231HA27</accession>
<feature type="transmembrane region" description="Helical" evidence="7">
    <location>
        <begin position="256"/>
        <end position="276"/>
    </location>
</feature>
<evidence type="ECO:0000256" key="5">
    <source>
        <dbReference type="ARBA" id="ARBA00022989"/>
    </source>
</evidence>
<feature type="transmembrane region" description="Helical" evidence="7">
    <location>
        <begin position="202"/>
        <end position="226"/>
    </location>
</feature>
<dbReference type="PROSITE" id="PS50928">
    <property type="entry name" value="ABC_TM1"/>
    <property type="match status" value="1"/>
</dbReference>
<feature type="transmembrane region" description="Helical" evidence="7">
    <location>
        <begin position="154"/>
        <end position="173"/>
    </location>
</feature>
<reference evidence="10 11" key="1">
    <citation type="submission" date="2017-07" db="EMBL/GenBank/DDBJ databases">
        <title>First draft Genome Sequence of Nocardia cerradoensis isolated from human infection.</title>
        <authorList>
            <person name="Carrasco G."/>
        </authorList>
    </citation>
    <scope>NUCLEOTIDE SEQUENCE [LARGE SCALE GENOMIC DNA]</scope>
    <source>
        <strain evidence="10 11">CNM20130759</strain>
    </source>
</reference>
<feature type="transmembrane region" description="Helical" evidence="7">
    <location>
        <begin position="310"/>
        <end position="330"/>
    </location>
</feature>
<keyword evidence="4 7" id="KW-0812">Transmembrane</keyword>
<protein>
    <submittedName>
        <fullName evidence="10">Lactose transport system permease protein LacF</fullName>
    </submittedName>
</protein>
<dbReference type="InterPro" id="IPR051393">
    <property type="entry name" value="ABC_transporter_permease"/>
</dbReference>
<gene>
    <name evidence="10" type="primary">lacF_3</name>
    <name evidence="10" type="ORF">B7C42_01954</name>
</gene>
<dbReference type="GO" id="GO:0055085">
    <property type="term" value="P:transmembrane transport"/>
    <property type="evidence" value="ECO:0007669"/>
    <property type="project" value="InterPro"/>
</dbReference>
<dbReference type="EMBL" id="NGAF01000003">
    <property type="protein sequence ID" value="OXR45662.1"/>
    <property type="molecule type" value="Genomic_DNA"/>
</dbReference>
<evidence type="ECO:0000256" key="8">
    <source>
        <dbReference type="SAM" id="MobiDB-lite"/>
    </source>
</evidence>
<comment type="caution">
    <text evidence="10">The sequence shown here is derived from an EMBL/GenBank/DDBJ whole genome shotgun (WGS) entry which is preliminary data.</text>
</comment>
<feature type="compositionally biased region" description="Polar residues" evidence="8">
    <location>
        <begin position="1"/>
        <end position="10"/>
    </location>
</feature>
<dbReference type="Gene3D" id="1.10.3720.10">
    <property type="entry name" value="MetI-like"/>
    <property type="match status" value="1"/>
</dbReference>
<dbReference type="InterPro" id="IPR000515">
    <property type="entry name" value="MetI-like"/>
</dbReference>
<feature type="transmembrane region" description="Helical" evidence="7">
    <location>
        <begin position="62"/>
        <end position="86"/>
    </location>
</feature>
<evidence type="ECO:0000313" key="10">
    <source>
        <dbReference type="EMBL" id="OXR45662.1"/>
    </source>
</evidence>
<feature type="region of interest" description="Disordered" evidence="8">
    <location>
        <begin position="1"/>
        <end position="40"/>
    </location>
</feature>
<keyword evidence="3" id="KW-1003">Cell membrane</keyword>